<name>A0AA40DZT4_9PEZI</name>
<dbReference type="GeneID" id="85324801"/>
<keyword evidence="3" id="KW-1185">Reference proteome</keyword>
<accession>A0AA40DZT4</accession>
<dbReference type="Pfam" id="PF14033">
    <property type="entry name" value="DUF4246"/>
    <property type="match status" value="1"/>
</dbReference>
<reference evidence="2" key="1">
    <citation type="submission" date="2023-06" db="EMBL/GenBank/DDBJ databases">
        <title>Genome-scale phylogeny and comparative genomics of the fungal order Sordariales.</title>
        <authorList>
            <consortium name="Lawrence Berkeley National Laboratory"/>
            <person name="Hensen N."/>
            <person name="Bonometti L."/>
            <person name="Westerberg I."/>
            <person name="Brannstrom I.O."/>
            <person name="Guillou S."/>
            <person name="Cros-Aarteil S."/>
            <person name="Calhoun S."/>
            <person name="Haridas S."/>
            <person name="Kuo A."/>
            <person name="Mondo S."/>
            <person name="Pangilinan J."/>
            <person name="Riley R."/>
            <person name="LaButti K."/>
            <person name="Andreopoulos B."/>
            <person name="Lipzen A."/>
            <person name="Chen C."/>
            <person name="Yanf M."/>
            <person name="Daum C."/>
            <person name="Ng V."/>
            <person name="Clum A."/>
            <person name="Steindorff A."/>
            <person name="Ohm R."/>
            <person name="Martin F."/>
            <person name="Silar P."/>
            <person name="Natvig D."/>
            <person name="Lalanne C."/>
            <person name="Gautier V."/>
            <person name="Ament-velasquez S.L."/>
            <person name="Kruys A."/>
            <person name="Hutchinson M.I."/>
            <person name="Powell A.J."/>
            <person name="Barry K."/>
            <person name="Miller A.N."/>
            <person name="Grigoriev I.V."/>
            <person name="Debuchy R."/>
            <person name="Gladieux P."/>
            <person name="Thoren M.H."/>
            <person name="Johannesson H."/>
        </authorList>
    </citation>
    <scope>NUCLEOTIDE SEQUENCE</scope>
    <source>
        <strain evidence="2">SMH2392-1A</strain>
    </source>
</reference>
<dbReference type="InterPro" id="IPR049192">
    <property type="entry name" value="DUF4246_C"/>
</dbReference>
<dbReference type="InterPro" id="IPR025340">
    <property type="entry name" value="DUF4246"/>
</dbReference>
<dbReference type="PANTHER" id="PTHR33119">
    <property type="entry name" value="IFI3P"/>
    <property type="match status" value="1"/>
</dbReference>
<dbReference type="PANTHER" id="PTHR33119:SF1">
    <property type="entry name" value="FE2OG DIOXYGENASE DOMAIN-CONTAINING PROTEIN"/>
    <property type="match status" value="1"/>
</dbReference>
<evidence type="ECO:0000259" key="1">
    <source>
        <dbReference type="Pfam" id="PF14033"/>
    </source>
</evidence>
<gene>
    <name evidence="2" type="ORF">B0T26DRAFT_700267</name>
</gene>
<dbReference type="AlphaFoldDB" id="A0AA40DZT4"/>
<sequence length="345" mass="38692">MLLREAAAAGTVMTVKEAREAAEEERKLGHRAYDDIYLKPPHAARWKGTREPVQINPPPFSEKEISYNVGKGESLRREEYAGKGLQVIVKMASIELTPEKPEFAPGGWHVEGQMNEHIVATAIYYLDSENITESHLDFRAMVCSYQDDWGVERDGFGWMEQSYGARLGTISGSSCMQHYGSVITSEGRLLAFPNVFHHRVSGFKLADPTKPGHRRFIALWLVDPLTRIISTANVPPQQGKWWEDRAFGGFEKTKDSTMPPEVAQLLIERGLGRGLGEAIAAGKLGGAKLPAEVLDMVRSEVSNDEVLMTREEAEEHRRKLMVERSAFQAEARDMLENSDYGFCEH</sequence>
<evidence type="ECO:0000313" key="3">
    <source>
        <dbReference type="Proteomes" id="UP001172101"/>
    </source>
</evidence>
<dbReference type="EMBL" id="JAUIRO010000003">
    <property type="protein sequence ID" value="KAK0721775.1"/>
    <property type="molecule type" value="Genomic_DNA"/>
</dbReference>
<proteinExistence type="predicted"/>
<dbReference type="Proteomes" id="UP001172101">
    <property type="component" value="Unassembled WGS sequence"/>
</dbReference>
<organism evidence="2 3">
    <name type="scientific">Lasiosphaeria miniovina</name>
    <dbReference type="NCBI Taxonomy" id="1954250"/>
    <lineage>
        <taxon>Eukaryota</taxon>
        <taxon>Fungi</taxon>
        <taxon>Dikarya</taxon>
        <taxon>Ascomycota</taxon>
        <taxon>Pezizomycotina</taxon>
        <taxon>Sordariomycetes</taxon>
        <taxon>Sordariomycetidae</taxon>
        <taxon>Sordariales</taxon>
        <taxon>Lasiosphaeriaceae</taxon>
        <taxon>Lasiosphaeria</taxon>
    </lineage>
</organism>
<dbReference type="RefSeq" id="XP_060297699.1">
    <property type="nucleotide sequence ID" value="XM_060441531.1"/>
</dbReference>
<protein>
    <recommendedName>
        <fullName evidence="1">DUF4246 domain-containing protein</fullName>
    </recommendedName>
</protein>
<feature type="domain" description="DUF4246" evidence="1">
    <location>
        <begin position="40"/>
        <end position="244"/>
    </location>
</feature>
<evidence type="ECO:0000313" key="2">
    <source>
        <dbReference type="EMBL" id="KAK0721775.1"/>
    </source>
</evidence>
<comment type="caution">
    <text evidence="2">The sequence shown here is derived from an EMBL/GenBank/DDBJ whole genome shotgun (WGS) entry which is preliminary data.</text>
</comment>